<evidence type="ECO:0000256" key="5">
    <source>
        <dbReference type="ARBA" id="ARBA00038437"/>
    </source>
</evidence>
<dbReference type="CDD" id="cd00268">
    <property type="entry name" value="DEADc"/>
    <property type="match status" value="1"/>
</dbReference>
<gene>
    <name evidence="11" type="ORF">GCM10011387_29880</name>
</gene>
<comment type="caution">
    <text evidence="11">The sequence shown here is derived from an EMBL/GenBank/DDBJ whole genome shotgun (WGS) entry which is preliminary data.</text>
</comment>
<sequence>MPFSSLGLSPALLKTLENQSFTAPTPIQELAISAILNKKDVLGIAKTGSGKTASYVLPLLMNLQGSIIGTNNRHADVLVLVPTRELAEQVKDVFKTFSRTLPQPVKTVAVYGGVSINPQMMGLQGVNVLVATPGRLLELAGSNSVHFSGIQTLVLDEADKMLNLGFKDELDKIIALLPEKRQNILLSATLSDDIEQIRQVLLKEPVVIKIAAEEASLDLIRQLAYVVSPDQKGPFLRYLINHHEMKQVLVFASSVQLVDAVVNKLRKNNIDAKAIHSKKSQGARTEALAHFKSGKLKVLVSTDLMARGIDINALPFVINYDLPRSPKDYIHRIGRTGRADAPGDAISLVSESELHHFEVIQKKMGRQVELITKNLNEL</sequence>
<dbReference type="AlphaFoldDB" id="A0A916XJ53"/>
<dbReference type="PANTHER" id="PTHR47959">
    <property type="entry name" value="ATP-DEPENDENT RNA HELICASE RHLE-RELATED"/>
    <property type="match status" value="1"/>
</dbReference>
<reference evidence="11" key="1">
    <citation type="journal article" date="2014" name="Int. J. Syst. Evol. Microbiol.">
        <title>Complete genome sequence of Corynebacterium casei LMG S-19264T (=DSM 44701T), isolated from a smear-ripened cheese.</title>
        <authorList>
            <consortium name="US DOE Joint Genome Institute (JGI-PGF)"/>
            <person name="Walter F."/>
            <person name="Albersmeier A."/>
            <person name="Kalinowski J."/>
            <person name="Ruckert C."/>
        </authorList>
    </citation>
    <scope>NUCLEOTIDE SEQUENCE</scope>
    <source>
        <strain evidence="11">CGMCC 1.15343</strain>
    </source>
</reference>
<keyword evidence="4 7" id="KW-0067">ATP-binding</keyword>
<dbReference type="GO" id="GO:0016787">
    <property type="term" value="F:hydrolase activity"/>
    <property type="evidence" value="ECO:0007669"/>
    <property type="project" value="UniProtKB-KW"/>
</dbReference>
<dbReference type="PANTHER" id="PTHR47959:SF13">
    <property type="entry name" value="ATP-DEPENDENT RNA HELICASE RHLE"/>
    <property type="match status" value="1"/>
</dbReference>
<proteinExistence type="inferred from homology"/>
<evidence type="ECO:0000259" key="9">
    <source>
        <dbReference type="PROSITE" id="PS51194"/>
    </source>
</evidence>
<reference evidence="11" key="2">
    <citation type="submission" date="2020-09" db="EMBL/GenBank/DDBJ databases">
        <authorList>
            <person name="Sun Q."/>
            <person name="Zhou Y."/>
        </authorList>
    </citation>
    <scope>NUCLEOTIDE SEQUENCE</scope>
    <source>
        <strain evidence="11">CGMCC 1.15343</strain>
    </source>
</reference>
<feature type="short sequence motif" description="Q motif" evidence="6">
    <location>
        <begin position="1"/>
        <end position="29"/>
    </location>
</feature>
<keyword evidence="1 7" id="KW-0547">Nucleotide-binding</keyword>
<evidence type="ECO:0000256" key="1">
    <source>
        <dbReference type="ARBA" id="ARBA00022741"/>
    </source>
</evidence>
<dbReference type="GO" id="GO:0005829">
    <property type="term" value="C:cytosol"/>
    <property type="evidence" value="ECO:0007669"/>
    <property type="project" value="TreeGrafter"/>
</dbReference>
<dbReference type="InterPro" id="IPR001650">
    <property type="entry name" value="Helicase_C-like"/>
</dbReference>
<dbReference type="GO" id="GO:0003676">
    <property type="term" value="F:nucleic acid binding"/>
    <property type="evidence" value="ECO:0007669"/>
    <property type="project" value="InterPro"/>
</dbReference>
<comment type="similarity">
    <text evidence="5 7">Belongs to the DEAD box helicase family.</text>
</comment>
<evidence type="ECO:0000256" key="2">
    <source>
        <dbReference type="ARBA" id="ARBA00022801"/>
    </source>
</evidence>
<dbReference type="Proteomes" id="UP000651668">
    <property type="component" value="Unassembled WGS sequence"/>
</dbReference>
<evidence type="ECO:0000256" key="4">
    <source>
        <dbReference type="ARBA" id="ARBA00022840"/>
    </source>
</evidence>
<feature type="domain" description="Helicase ATP-binding" evidence="8">
    <location>
        <begin position="32"/>
        <end position="208"/>
    </location>
</feature>
<dbReference type="GO" id="GO:0005524">
    <property type="term" value="F:ATP binding"/>
    <property type="evidence" value="ECO:0007669"/>
    <property type="project" value="UniProtKB-KW"/>
</dbReference>
<dbReference type="PROSITE" id="PS51192">
    <property type="entry name" value="HELICASE_ATP_BIND_1"/>
    <property type="match status" value="1"/>
</dbReference>
<dbReference type="RefSeq" id="WP_188627734.1">
    <property type="nucleotide sequence ID" value="NZ_BMIL01000011.1"/>
</dbReference>
<dbReference type="InterPro" id="IPR000629">
    <property type="entry name" value="RNA-helicase_DEAD-box_CS"/>
</dbReference>
<evidence type="ECO:0000256" key="6">
    <source>
        <dbReference type="PROSITE-ProRule" id="PRU00552"/>
    </source>
</evidence>
<evidence type="ECO:0000256" key="3">
    <source>
        <dbReference type="ARBA" id="ARBA00022806"/>
    </source>
</evidence>
<dbReference type="Pfam" id="PF00270">
    <property type="entry name" value="DEAD"/>
    <property type="match status" value="1"/>
</dbReference>
<protein>
    <submittedName>
        <fullName evidence="11">RNA helicase</fullName>
    </submittedName>
</protein>
<dbReference type="InterPro" id="IPR027417">
    <property type="entry name" value="P-loop_NTPase"/>
</dbReference>
<dbReference type="InterPro" id="IPR044742">
    <property type="entry name" value="DEAD/DEAH_RhlB"/>
</dbReference>
<evidence type="ECO:0000256" key="7">
    <source>
        <dbReference type="RuleBase" id="RU000492"/>
    </source>
</evidence>
<keyword evidence="2 7" id="KW-0378">Hydrolase</keyword>
<dbReference type="EMBL" id="BMIL01000011">
    <property type="protein sequence ID" value="GGC74238.1"/>
    <property type="molecule type" value="Genomic_DNA"/>
</dbReference>
<keyword evidence="3 7" id="KW-0347">Helicase</keyword>
<evidence type="ECO:0000313" key="12">
    <source>
        <dbReference type="Proteomes" id="UP000651668"/>
    </source>
</evidence>
<evidence type="ECO:0000313" key="11">
    <source>
        <dbReference type="EMBL" id="GGC74238.1"/>
    </source>
</evidence>
<accession>A0A916XJ53</accession>
<dbReference type="PROSITE" id="PS51194">
    <property type="entry name" value="HELICASE_CTER"/>
    <property type="match status" value="1"/>
</dbReference>
<dbReference type="SMART" id="SM00490">
    <property type="entry name" value="HELICc"/>
    <property type="match status" value="1"/>
</dbReference>
<keyword evidence="12" id="KW-1185">Reference proteome</keyword>
<dbReference type="InterPro" id="IPR014001">
    <property type="entry name" value="Helicase_ATP-bd"/>
</dbReference>
<organism evidence="11 12">
    <name type="scientific">Pedobacter quisquiliarum</name>
    <dbReference type="NCBI Taxonomy" id="1834438"/>
    <lineage>
        <taxon>Bacteria</taxon>
        <taxon>Pseudomonadati</taxon>
        <taxon>Bacteroidota</taxon>
        <taxon>Sphingobacteriia</taxon>
        <taxon>Sphingobacteriales</taxon>
        <taxon>Sphingobacteriaceae</taxon>
        <taxon>Pedobacter</taxon>
    </lineage>
</organism>
<evidence type="ECO:0000259" key="10">
    <source>
        <dbReference type="PROSITE" id="PS51195"/>
    </source>
</evidence>
<dbReference type="InterPro" id="IPR050079">
    <property type="entry name" value="DEAD_box_RNA_helicase"/>
</dbReference>
<dbReference type="Gene3D" id="3.40.50.300">
    <property type="entry name" value="P-loop containing nucleotide triphosphate hydrolases"/>
    <property type="match status" value="2"/>
</dbReference>
<dbReference type="PROSITE" id="PS00039">
    <property type="entry name" value="DEAD_ATP_HELICASE"/>
    <property type="match status" value="1"/>
</dbReference>
<dbReference type="GO" id="GO:0003724">
    <property type="term" value="F:RNA helicase activity"/>
    <property type="evidence" value="ECO:0007669"/>
    <property type="project" value="InterPro"/>
</dbReference>
<dbReference type="InterPro" id="IPR014014">
    <property type="entry name" value="RNA_helicase_DEAD_Q_motif"/>
</dbReference>
<dbReference type="SUPFAM" id="SSF52540">
    <property type="entry name" value="P-loop containing nucleoside triphosphate hydrolases"/>
    <property type="match status" value="1"/>
</dbReference>
<dbReference type="Pfam" id="PF00271">
    <property type="entry name" value="Helicase_C"/>
    <property type="match status" value="1"/>
</dbReference>
<feature type="domain" description="DEAD-box RNA helicase Q" evidence="10">
    <location>
        <begin position="1"/>
        <end position="29"/>
    </location>
</feature>
<name>A0A916XJ53_9SPHI</name>
<feature type="domain" description="Helicase C-terminal" evidence="9">
    <location>
        <begin position="234"/>
        <end position="378"/>
    </location>
</feature>
<dbReference type="CDD" id="cd18787">
    <property type="entry name" value="SF2_C_DEAD"/>
    <property type="match status" value="1"/>
</dbReference>
<dbReference type="SMART" id="SM00487">
    <property type="entry name" value="DEXDc"/>
    <property type="match status" value="1"/>
</dbReference>
<dbReference type="PROSITE" id="PS51195">
    <property type="entry name" value="Q_MOTIF"/>
    <property type="match status" value="1"/>
</dbReference>
<dbReference type="InterPro" id="IPR011545">
    <property type="entry name" value="DEAD/DEAH_box_helicase_dom"/>
</dbReference>
<evidence type="ECO:0000259" key="8">
    <source>
        <dbReference type="PROSITE" id="PS51192"/>
    </source>
</evidence>